<sequence length="165" mass="18444">MALEVKTFGDPVLKTRAARVKEFDEALLRLTEEMLVTMREREGVGLAANQVGRLRRVLVAGIEEDEYVLINPVIEARSDETEVLAEGCLSIPGINVDVERPVAVTVSGQDAAGKELRFEAEGLLARVFQHEIDHLDGVLILDRTDRESRKAALREWRERLLAQNA</sequence>
<accession>A0A6J4RLY2</accession>
<keyword evidence="2" id="KW-0479">Metal-binding</keyword>
<dbReference type="GO" id="GO:0006412">
    <property type="term" value="P:translation"/>
    <property type="evidence" value="ECO:0007669"/>
    <property type="project" value="UniProtKB-UniRule"/>
</dbReference>
<dbReference type="PANTHER" id="PTHR10458:SF22">
    <property type="entry name" value="PEPTIDE DEFORMYLASE"/>
    <property type="match status" value="1"/>
</dbReference>
<feature type="binding site" evidence="2">
    <location>
        <position position="88"/>
    </location>
    <ligand>
        <name>Fe cation</name>
        <dbReference type="ChEBI" id="CHEBI:24875"/>
    </ligand>
</feature>
<gene>
    <name evidence="2" type="primary">def</name>
    <name evidence="3" type="ORF">AVDCRST_MAG12-668</name>
</gene>
<dbReference type="PIRSF" id="PIRSF004749">
    <property type="entry name" value="Pep_def"/>
    <property type="match status" value="1"/>
</dbReference>
<dbReference type="EC" id="3.5.1.88" evidence="2"/>
<evidence type="ECO:0000313" key="3">
    <source>
        <dbReference type="EMBL" id="CAA9469657.1"/>
    </source>
</evidence>
<dbReference type="Pfam" id="PF01327">
    <property type="entry name" value="Pep_deformylase"/>
    <property type="match status" value="1"/>
</dbReference>
<dbReference type="SUPFAM" id="SSF56420">
    <property type="entry name" value="Peptide deformylase"/>
    <property type="match status" value="1"/>
</dbReference>
<dbReference type="AlphaFoldDB" id="A0A6J4RLY2"/>
<dbReference type="Gene3D" id="3.90.45.10">
    <property type="entry name" value="Peptide deformylase"/>
    <property type="match status" value="1"/>
</dbReference>
<dbReference type="InterPro" id="IPR023635">
    <property type="entry name" value="Peptide_deformylase"/>
</dbReference>
<organism evidence="3">
    <name type="scientific">uncultured Rubrobacteraceae bacterium</name>
    <dbReference type="NCBI Taxonomy" id="349277"/>
    <lineage>
        <taxon>Bacteria</taxon>
        <taxon>Bacillati</taxon>
        <taxon>Actinomycetota</taxon>
        <taxon>Rubrobacteria</taxon>
        <taxon>Rubrobacterales</taxon>
        <taxon>Rubrobacteraceae</taxon>
        <taxon>environmental samples</taxon>
    </lineage>
</organism>
<dbReference type="NCBIfam" id="TIGR00079">
    <property type="entry name" value="pept_deformyl"/>
    <property type="match status" value="1"/>
</dbReference>
<protein>
    <recommendedName>
        <fullName evidence="2">Peptide deformylase</fullName>
        <shortName evidence="2">PDF</shortName>
        <ecNumber evidence="2">3.5.1.88</ecNumber>
    </recommendedName>
    <alternativeName>
        <fullName evidence="2">Polypeptide deformylase</fullName>
    </alternativeName>
</protein>
<dbReference type="PRINTS" id="PR01576">
    <property type="entry name" value="PDEFORMYLASE"/>
</dbReference>
<keyword evidence="2" id="KW-0408">Iron</keyword>
<dbReference type="GO" id="GO:0042586">
    <property type="term" value="F:peptide deformylase activity"/>
    <property type="evidence" value="ECO:0007669"/>
    <property type="project" value="UniProtKB-UniRule"/>
</dbReference>
<keyword evidence="2" id="KW-0648">Protein biosynthesis</keyword>
<evidence type="ECO:0000256" key="1">
    <source>
        <dbReference type="ARBA" id="ARBA00010759"/>
    </source>
</evidence>
<comment type="cofactor">
    <cofactor evidence="2">
        <name>Fe(2+)</name>
        <dbReference type="ChEBI" id="CHEBI:29033"/>
    </cofactor>
    <text evidence="2">Binds 1 Fe(2+) ion.</text>
</comment>
<keyword evidence="2 3" id="KW-0378">Hydrolase</keyword>
<proteinExistence type="inferred from homology"/>
<evidence type="ECO:0000256" key="2">
    <source>
        <dbReference type="HAMAP-Rule" id="MF_00163"/>
    </source>
</evidence>
<dbReference type="EMBL" id="CADCVK010000111">
    <property type="protein sequence ID" value="CAA9469657.1"/>
    <property type="molecule type" value="Genomic_DNA"/>
</dbReference>
<dbReference type="CDD" id="cd00487">
    <property type="entry name" value="Pep_deformylase"/>
    <property type="match status" value="1"/>
</dbReference>
<dbReference type="NCBIfam" id="NF001159">
    <property type="entry name" value="PRK00150.1-3"/>
    <property type="match status" value="1"/>
</dbReference>
<reference evidence="3" key="1">
    <citation type="submission" date="2020-02" db="EMBL/GenBank/DDBJ databases">
        <authorList>
            <person name="Meier V. D."/>
        </authorList>
    </citation>
    <scope>NUCLEOTIDE SEQUENCE</scope>
    <source>
        <strain evidence="3">AVDCRST_MAG12</strain>
    </source>
</reference>
<feature type="binding site" evidence="2">
    <location>
        <position position="134"/>
    </location>
    <ligand>
        <name>Fe cation</name>
        <dbReference type="ChEBI" id="CHEBI:24875"/>
    </ligand>
</feature>
<comment type="similarity">
    <text evidence="1 2">Belongs to the polypeptide deformylase family.</text>
</comment>
<dbReference type="PANTHER" id="PTHR10458">
    <property type="entry name" value="PEPTIDE DEFORMYLASE"/>
    <property type="match status" value="1"/>
</dbReference>
<dbReference type="InterPro" id="IPR036821">
    <property type="entry name" value="Peptide_deformylase_sf"/>
</dbReference>
<comment type="function">
    <text evidence="2">Removes the formyl group from the N-terminal Met of newly synthesized proteins. Requires at least a dipeptide for an efficient rate of reaction. N-terminal L-methionine is a prerequisite for activity but the enzyme has broad specificity at other positions.</text>
</comment>
<feature type="binding site" evidence="2">
    <location>
        <position position="130"/>
    </location>
    <ligand>
        <name>Fe cation</name>
        <dbReference type="ChEBI" id="CHEBI:24875"/>
    </ligand>
</feature>
<dbReference type="HAMAP" id="MF_00163">
    <property type="entry name" value="Pep_deformylase"/>
    <property type="match status" value="1"/>
</dbReference>
<name>A0A6J4RLY2_9ACTN</name>
<dbReference type="GO" id="GO:0046872">
    <property type="term" value="F:metal ion binding"/>
    <property type="evidence" value="ECO:0007669"/>
    <property type="project" value="UniProtKB-KW"/>
</dbReference>
<feature type="active site" evidence="2">
    <location>
        <position position="131"/>
    </location>
</feature>
<comment type="catalytic activity">
    <reaction evidence="2">
        <text>N-terminal N-formyl-L-methionyl-[peptide] + H2O = N-terminal L-methionyl-[peptide] + formate</text>
        <dbReference type="Rhea" id="RHEA:24420"/>
        <dbReference type="Rhea" id="RHEA-COMP:10639"/>
        <dbReference type="Rhea" id="RHEA-COMP:10640"/>
        <dbReference type="ChEBI" id="CHEBI:15377"/>
        <dbReference type="ChEBI" id="CHEBI:15740"/>
        <dbReference type="ChEBI" id="CHEBI:49298"/>
        <dbReference type="ChEBI" id="CHEBI:64731"/>
        <dbReference type="EC" id="3.5.1.88"/>
    </reaction>
</comment>